<comment type="caution">
    <text evidence="1">The sequence shown here is derived from an EMBL/GenBank/DDBJ whole genome shotgun (WGS) entry which is preliminary data.</text>
</comment>
<accession>V5FIL0</accession>
<keyword evidence="2" id="KW-1185">Reference proteome</keyword>
<organism evidence="1 2">
    <name type="scientific">Vibrio halioticoli NBRC 102217</name>
    <dbReference type="NCBI Taxonomy" id="1219072"/>
    <lineage>
        <taxon>Bacteria</taxon>
        <taxon>Pseudomonadati</taxon>
        <taxon>Pseudomonadota</taxon>
        <taxon>Gammaproteobacteria</taxon>
        <taxon>Vibrionales</taxon>
        <taxon>Vibrionaceae</taxon>
        <taxon>Vibrio</taxon>
    </lineage>
</organism>
<evidence type="ECO:0000313" key="1">
    <source>
        <dbReference type="EMBL" id="GAD89656.1"/>
    </source>
</evidence>
<dbReference type="AlphaFoldDB" id="V5FIL0"/>
<reference evidence="1 2" key="2">
    <citation type="submission" date="2013-11" db="EMBL/GenBank/DDBJ databases">
        <title>Whole genome shotgun sequence of Vibrio halioticoli NBRC 102217.</title>
        <authorList>
            <person name="Isaki S."/>
            <person name="Kimura A."/>
            <person name="Ohji S."/>
            <person name="Hosoyama A."/>
            <person name="Fujita N."/>
            <person name="Hashimoto M."/>
            <person name="Hosoyama Y."/>
            <person name="Yamazoe A."/>
        </authorList>
    </citation>
    <scope>NUCLEOTIDE SEQUENCE [LARGE SCALE GENOMIC DNA]</scope>
    <source>
        <strain evidence="1 2">NBRC 102217</strain>
    </source>
</reference>
<reference evidence="1 2" key="1">
    <citation type="submission" date="2013-10" db="EMBL/GenBank/DDBJ databases">
        <authorList>
            <person name="Ichikawa N."/>
            <person name="Kimura A."/>
            <person name="Ohji S."/>
            <person name="Hosoyama A."/>
            <person name="Fujita N."/>
        </authorList>
    </citation>
    <scope>NUCLEOTIDE SEQUENCE [LARGE SCALE GENOMIC DNA]</scope>
    <source>
        <strain evidence="1 2">NBRC 102217</strain>
    </source>
</reference>
<sequence>MAFVWHSFGILSEVTKDNSYVYIKNSDGRYLKMSIGRYKESALNIYDKALTLKGQNVEVRTSQNTSNWSTQEWFSEINAL</sequence>
<evidence type="ECO:0000313" key="2">
    <source>
        <dbReference type="Proteomes" id="UP000017800"/>
    </source>
</evidence>
<dbReference type="RefSeq" id="WP_023404020.1">
    <property type="nucleotide sequence ID" value="NZ_BAUJ01000024.1"/>
</dbReference>
<name>V5FIL0_9VIBR</name>
<dbReference type="Proteomes" id="UP000017800">
    <property type="component" value="Unassembled WGS sequence"/>
</dbReference>
<dbReference type="eggNOG" id="ENOG5031Q0V">
    <property type="taxonomic scope" value="Bacteria"/>
</dbReference>
<dbReference type="EMBL" id="BAUJ01000024">
    <property type="protein sequence ID" value="GAD89656.1"/>
    <property type="molecule type" value="Genomic_DNA"/>
</dbReference>
<proteinExistence type="predicted"/>
<dbReference type="OrthoDB" id="7068009at2"/>
<protein>
    <submittedName>
        <fullName evidence="1">Uncharacterized protein</fullName>
    </submittedName>
</protein>
<gene>
    <name evidence="1" type="ORF">VHA01S_024_00510</name>
</gene>